<evidence type="ECO:0000256" key="2">
    <source>
        <dbReference type="ARBA" id="ARBA00022649"/>
    </source>
</evidence>
<dbReference type="SUPFAM" id="SSF143011">
    <property type="entry name" value="RelE-like"/>
    <property type="match status" value="1"/>
</dbReference>
<dbReference type="GeneID" id="79799015"/>
<dbReference type="RefSeq" id="WP_008803401.1">
    <property type="nucleotide sequence ID" value="NZ_KQ235738.1"/>
</dbReference>
<dbReference type="PANTHER" id="PTHR35601">
    <property type="entry name" value="TOXIN RELE"/>
    <property type="match status" value="1"/>
</dbReference>
<dbReference type="eggNOG" id="COG2026">
    <property type="taxonomic scope" value="Bacteria"/>
</dbReference>
<gene>
    <name evidence="3" type="ORF">FSCG_01597</name>
</gene>
<dbReference type="HOGENOM" id="CLU_155761_1_1_0"/>
<dbReference type="Pfam" id="PF05016">
    <property type="entry name" value="ParE_toxin"/>
    <property type="match status" value="1"/>
</dbReference>
<protein>
    <submittedName>
        <fullName evidence="3">RelE/StbE family addiction module toxin</fullName>
    </submittedName>
</protein>
<evidence type="ECO:0000313" key="4">
    <source>
        <dbReference type="Proteomes" id="UP000004925"/>
    </source>
</evidence>
<dbReference type="InterPro" id="IPR007712">
    <property type="entry name" value="RelE/ParE_toxin"/>
</dbReference>
<dbReference type="Proteomes" id="UP000004925">
    <property type="component" value="Unassembled WGS sequence"/>
</dbReference>
<comment type="similarity">
    <text evidence="1">Belongs to the RelE toxin family.</text>
</comment>
<dbReference type="AlphaFoldDB" id="A0A0M1VWT9"/>
<evidence type="ECO:0000313" key="3">
    <source>
        <dbReference type="EMBL" id="EEO40884.1"/>
    </source>
</evidence>
<reference evidence="3 4" key="1">
    <citation type="submission" date="2011-10" db="EMBL/GenBank/DDBJ databases">
        <title>The Genome Sequence of Fusobacterium sp. 4_1_13.</title>
        <authorList>
            <consortium name="The Broad Institute Genome Sequencing Platform"/>
            <person name="Earl A."/>
            <person name="Ward D."/>
            <person name="Feldgarden M."/>
            <person name="Gevers D."/>
            <person name="Strauss J."/>
            <person name="Ambrose C."/>
            <person name="Allen-Vercoe E."/>
            <person name="Young S.K."/>
            <person name="Zeng Q."/>
            <person name="Gargeya S."/>
            <person name="Fitzgerald M."/>
            <person name="Haas B."/>
            <person name="Abouelleil A."/>
            <person name="Alvarado L."/>
            <person name="Arachchi H.M."/>
            <person name="Berlin A."/>
            <person name="Brown A."/>
            <person name="Chapman S.B."/>
            <person name="Chen Z."/>
            <person name="Dunbar C."/>
            <person name="Freedman E."/>
            <person name="Gearin G."/>
            <person name="Goldberg J."/>
            <person name="Griggs A."/>
            <person name="Gujja S."/>
            <person name="Heiman D."/>
            <person name="Howarth C."/>
            <person name="Larson L."/>
            <person name="Lui A."/>
            <person name="MacDonald P.J."/>
            <person name="Montmayeur A."/>
            <person name="Murphy C."/>
            <person name="Neiman D."/>
            <person name="Pearson M."/>
            <person name="Priest M."/>
            <person name="Roberts A."/>
            <person name="Saif S."/>
            <person name="Shea T."/>
            <person name="Shenoy N."/>
            <person name="Sisk P."/>
            <person name="Stolte C."/>
            <person name="Sykes S."/>
            <person name="Wortman J."/>
            <person name="Nusbaum C."/>
            <person name="Birren B."/>
        </authorList>
    </citation>
    <scope>NUCLEOTIDE SEQUENCE [LARGE SCALE GENOMIC DNA]</scope>
    <source>
        <strain evidence="3 4">4_1_13</strain>
    </source>
</reference>
<dbReference type="Gene3D" id="3.30.2310.20">
    <property type="entry name" value="RelE-like"/>
    <property type="match status" value="1"/>
</dbReference>
<dbReference type="InterPro" id="IPR035093">
    <property type="entry name" value="RelE/ParE_toxin_dom_sf"/>
</dbReference>
<proteinExistence type="inferred from homology"/>
<name>A0A0M1VWT9_FUSVC</name>
<dbReference type="PANTHER" id="PTHR35601:SF1">
    <property type="entry name" value="TOXIN RELE"/>
    <property type="match status" value="1"/>
</dbReference>
<comment type="caution">
    <text evidence="3">The sequence shown here is derived from an EMBL/GenBank/DDBJ whole genome shotgun (WGS) entry which is preliminary data.</text>
</comment>
<sequence length="90" mass="10816">MIYKVRYDEFALKQLKKMDRATKELIISYIEKNLVGTDNPRLKGKPLVRNLAGLWRYRVENYRIIAEINDNEITIFILEVEHRSKIYKKS</sequence>
<evidence type="ECO:0000256" key="1">
    <source>
        <dbReference type="ARBA" id="ARBA00006226"/>
    </source>
</evidence>
<accession>A0A0M1VWT9</accession>
<keyword evidence="2" id="KW-1277">Toxin-antitoxin system</keyword>
<organism evidence="3 4">
    <name type="scientific">Fusobacterium vincentii 4_1_13</name>
    <dbReference type="NCBI Taxonomy" id="469606"/>
    <lineage>
        <taxon>Bacteria</taxon>
        <taxon>Fusobacteriati</taxon>
        <taxon>Fusobacteriota</taxon>
        <taxon>Fusobacteriia</taxon>
        <taxon>Fusobacteriales</taxon>
        <taxon>Fusobacteriaceae</taxon>
        <taxon>Fusobacterium</taxon>
    </lineage>
</organism>
<dbReference type="EMBL" id="ACDE02000023">
    <property type="protein sequence ID" value="EEO40884.1"/>
    <property type="molecule type" value="Genomic_DNA"/>
</dbReference>